<dbReference type="PRINTS" id="PR00081">
    <property type="entry name" value="GDHRDH"/>
</dbReference>
<dbReference type="InterPro" id="IPR002347">
    <property type="entry name" value="SDR_fam"/>
</dbReference>
<keyword evidence="5" id="KW-1185">Reference proteome</keyword>
<organism evidence="4 5">
    <name type="scientific">Antarcticibacterium flavum</name>
    <dbReference type="NCBI Taxonomy" id="2058175"/>
    <lineage>
        <taxon>Bacteria</taxon>
        <taxon>Pseudomonadati</taxon>
        <taxon>Bacteroidota</taxon>
        <taxon>Flavobacteriia</taxon>
        <taxon>Flavobacteriales</taxon>
        <taxon>Flavobacteriaceae</taxon>
        <taxon>Antarcticibacterium</taxon>
    </lineage>
</organism>
<dbReference type="Proteomes" id="UP000309016">
    <property type="component" value="Chromosome"/>
</dbReference>
<evidence type="ECO:0000313" key="5">
    <source>
        <dbReference type="Proteomes" id="UP000309016"/>
    </source>
</evidence>
<evidence type="ECO:0000256" key="2">
    <source>
        <dbReference type="ARBA" id="ARBA00023002"/>
    </source>
</evidence>
<dbReference type="GO" id="GO:0016491">
    <property type="term" value="F:oxidoreductase activity"/>
    <property type="evidence" value="ECO:0007669"/>
    <property type="project" value="UniProtKB-KW"/>
</dbReference>
<dbReference type="AlphaFoldDB" id="A0A5B7X039"/>
<dbReference type="PROSITE" id="PS00061">
    <property type="entry name" value="ADH_SHORT"/>
    <property type="match status" value="1"/>
</dbReference>
<dbReference type="Gene3D" id="3.40.50.720">
    <property type="entry name" value="NAD(P)-binding Rossmann-like Domain"/>
    <property type="match status" value="1"/>
</dbReference>
<dbReference type="PANTHER" id="PTHR24321">
    <property type="entry name" value="DEHYDROGENASES, SHORT CHAIN"/>
    <property type="match status" value="1"/>
</dbReference>
<comment type="similarity">
    <text evidence="1">Belongs to the short-chain dehydrogenases/reductases (SDR) family.</text>
</comment>
<dbReference type="NCBIfam" id="NF005559">
    <property type="entry name" value="PRK07231.1"/>
    <property type="match status" value="1"/>
</dbReference>
<dbReference type="CDD" id="cd05233">
    <property type="entry name" value="SDR_c"/>
    <property type="match status" value="1"/>
</dbReference>
<keyword evidence="2" id="KW-0560">Oxidoreductase</keyword>
<dbReference type="InterPro" id="IPR020904">
    <property type="entry name" value="Sc_DH/Rdtase_CS"/>
</dbReference>
<dbReference type="OrthoDB" id="9803333at2"/>
<gene>
    <name evidence="4" type="ORF">FHG64_05785</name>
</gene>
<dbReference type="SUPFAM" id="SSF51735">
    <property type="entry name" value="NAD(P)-binding Rossmann-fold domains"/>
    <property type="match status" value="1"/>
</dbReference>
<accession>A0A5B7X039</accession>
<dbReference type="FunFam" id="3.40.50.720:FF:000084">
    <property type="entry name" value="Short-chain dehydrogenase reductase"/>
    <property type="match status" value="1"/>
</dbReference>
<feature type="region of interest" description="Disordered" evidence="3">
    <location>
        <begin position="264"/>
        <end position="285"/>
    </location>
</feature>
<evidence type="ECO:0000256" key="1">
    <source>
        <dbReference type="ARBA" id="ARBA00006484"/>
    </source>
</evidence>
<protein>
    <submittedName>
        <fullName evidence="4">SDR family oxidoreductase</fullName>
    </submittedName>
</protein>
<name>A0A5B7X039_9FLAO</name>
<dbReference type="InterPro" id="IPR036291">
    <property type="entry name" value="NAD(P)-bd_dom_sf"/>
</dbReference>
<evidence type="ECO:0000256" key="3">
    <source>
        <dbReference type="SAM" id="MobiDB-lite"/>
    </source>
</evidence>
<dbReference type="Pfam" id="PF13561">
    <property type="entry name" value="adh_short_C2"/>
    <property type="match status" value="1"/>
</dbReference>
<proteinExistence type="inferred from homology"/>
<dbReference type="PRINTS" id="PR00080">
    <property type="entry name" value="SDRFAMILY"/>
</dbReference>
<dbReference type="EMBL" id="CP040812">
    <property type="protein sequence ID" value="QCY68954.1"/>
    <property type="molecule type" value="Genomic_DNA"/>
</dbReference>
<dbReference type="KEGG" id="afla:FHG64_05785"/>
<evidence type="ECO:0000313" key="4">
    <source>
        <dbReference type="EMBL" id="QCY68954.1"/>
    </source>
</evidence>
<sequence>MMRRLEGKTAIVTGGATGIGEAICKKFALEGARVLVVGMEEDPVDEVVREINNSSGEALGYKGDISEENKIKAAIEVATDAWGKLDILVNNAGVFPEVNSIEEFSVAAFDNLIKNNIRTTFLFTKLAIPELKKTRGCIISAGSESAILGIAEVAPYGGTKGFVHSFMKGVAAEQAQNGIRVNVVAPGPIDTSWTHKESSGMDAEMEKTMTNATLMGRRGKTEEVANVYLFLASDEASYVTGSVYQVDGGITIAKGPLGKKVEDGLHKPKTDLDLKHETEGTTKIK</sequence>
<reference evidence="4 5" key="1">
    <citation type="submission" date="2019-06" db="EMBL/GenBank/DDBJ databases">
        <title>Complete genome sequence of Antarcticibacterium flavum KCTC 52984T from an Antarctic marine sediment.</title>
        <authorList>
            <person name="Lee Y.M."/>
            <person name="Shin S.C."/>
        </authorList>
    </citation>
    <scope>NUCLEOTIDE SEQUENCE [LARGE SCALE GENOMIC DNA]</scope>
    <source>
        <strain evidence="4 5">KCTC 52984</strain>
    </source>
</reference>
<dbReference type="PANTHER" id="PTHR24321:SF8">
    <property type="entry name" value="ESTRADIOL 17-BETA-DEHYDROGENASE 8-RELATED"/>
    <property type="match status" value="1"/>
</dbReference>